<name>A0A8J4YHD7_CHIOP</name>
<dbReference type="GO" id="GO:0008270">
    <property type="term" value="F:zinc ion binding"/>
    <property type="evidence" value="ECO:0007669"/>
    <property type="project" value="UniProtKB-KW"/>
</dbReference>
<protein>
    <recommendedName>
        <fullName evidence="2">SWIM-type domain-containing protein</fullName>
    </recommendedName>
</protein>
<evidence type="ECO:0000313" key="4">
    <source>
        <dbReference type="Proteomes" id="UP000770661"/>
    </source>
</evidence>
<evidence type="ECO:0000256" key="1">
    <source>
        <dbReference type="PROSITE-ProRule" id="PRU00325"/>
    </source>
</evidence>
<proteinExistence type="predicted"/>
<dbReference type="PANTHER" id="PTHR35385:SF2">
    <property type="entry name" value="PROTEIN B, PUTATIVE-RELATED"/>
    <property type="match status" value="1"/>
</dbReference>
<evidence type="ECO:0000313" key="3">
    <source>
        <dbReference type="EMBL" id="KAG0723666.1"/>
    </source>
</evidence>
<evidence type="ECO:0000259" key="2">
    <source>
        <dbReference type="PROSITE" id="PS50966"/>
    </source>
</evidence>
<reference evidence="3" key="1">
    <citation type="submission" date="2020-07" db="EMBL/GenBank/DDBJ databases">
        <title>The High-quality genome of the commercially important snow crab, Chionoecetes opilio.</title>
        <authorList>
            <person name="Jeong J.-H."/>
            <person name="Ryu S."/>
        </authorList>
    </citation>
    <scope>NUCLEOTIDE SEQUENCE</scope>
    <source>
        <strain evidence="3">MADBK_172401_WGS</strain>
        <tissue evidence="3">Digestive gland</tissue>
    </source>
</reference>
<dbReference type="PROSITE" id="PS50966">
    <property type="entry name" value="ZF_SWIM"/>
    <property type="match status" value="1"/>
</dbReference>
<dbReference type="InterPro" id="IPR007527">
    <property type="entry name" value="Znf_SWIM"/>
</dbReference>
<dbReference type="PANTHER" id="PTHR35385">
    <property type="entry name" value="PROTEIN B, PUTATIVE-RELATED-RELATED"/>
    <property type="match status" value="1"/>
</dbReference>
<keyword evidence="4" id="KW-1185">Reference proteome</keyword>
<dbReference type="OrthoDB" id="6379353at2759"/>
<keyword evidence="1" id="KW-0479">Metal-binding</keyword>
<dbReference type="EMBL" id="JACEEZ010007936">
    <property type="protein sequence ID" value="KAG0723666.1"/>
    <property type="molecule type" value="Genomic_DNA"/>
</dbReference>
<feature type="domain" description="SWIM-type" evidence="2">
    <location>
        <begin position="529"/>
        <end position="560"/>
    </location>
</feature>
<dbReference type="AlphaFoldDB" id="A0A8J4YHD7"/>
<organism evidence="3 4">
    <name type="scientific">Chionoecetes opilio</name>
    <name type="common">Atlantic snow crab</name>
    <name type="synonym">Cancer opilio</name>
    <dbReference type="NCBI Taxonomy" id="41210"/>
    <lineage>
        <taxon>Eukaryota</taxon>
        <taxon>Metazoa</taxon>
        <taxon>Ecdysozoa</taxon>
        <taxon>Arthropoda</taxon>
        <taxon>Crustacea</taxon>
        <taxon>Multicrustacea</taxon>
        <taxon>Malacostraca</taxon>
        <taxon>Eumalacostraca</taxon>
        <taxon>Eucarida</taxon>
        <taxon>Decapoda</taxon>
        <taxon>Pleocyemata</taxon>
        <taxon>Brachyura</taxon>
        <taxon>Eubrachyura</taxon>
        <taxon>Majoidea</taxon>
        <taxon>Majidae</taxon>
        <taxon>Chionoecetes</taxon>
    </lineage>
</organism>
<keyword evidence="1" id="KW-0862">Zinc</keyword>
<keyword evidence="1" id="KW-0863">Zinc-finger</keyword>
<accession>A0A8J4YHD7</accession>
<comment type="caution">
    <text evidence="3">The sequence shown here is derived from an EMBL/GenBank/DDBJ whole genome shotgun (WGS) entry which is preliminary data.</text>
</comment>
<gene>
    <name evidence="3" type="ORF">GWK47_042248</name>
</gene>
<sequence length="852" mass="96564">MMDSALLKDTFDFEEGGFENIIFQVDDDCVKLRTNVKSRDDFERWRELYCLSTNTCFNSVKLYPVGERKKFHQLLVCQHGCQHQGKRKSSTGCRVTMDVTIRKVHKDSARRDAMMPSYPCFIILHGVHNHSTSSAAALRQLRVLPRTKDIFEKYFQIGMTSAQAARYHLMKINLIDDPASQANNAINPTNRAIAYMREQWLKKEHGGVKPFSMFEAIDTYSEDHPDVTLKVDRNGSQFCVALVTPFMKRIHENFREAGEVVFVDATGCVDQLKTAVIPLLCSGPVGALPLAVLFTSSLDEATLTKGFCMIKDYLGPVAFYGKGAPDCFMTDNCDAERNALTANWPTAQSFLCSFHVLQQVWRWLLDGKHGIDTDSRQELMGLVKTLVYAKSPVFFQETWENFQNNSLVKKSSNFLRYMTALVERRKAWSIAFREGTLLSEHHTNNYCEATICIIKEIVLSRCKGFNTAQLVVFMVEIFDVYMRQRLLDVALGRRQVKKNNITTVPMQSITSLGMKKFLVQSQTNPDESYDVDLSIGMCTCPKGENGAVCKHQAACAEFCLTESPQHFAEKAENLHRLAALAVGDDRNPDEFFFRGLTDEPQETLISQEQVKIEEDVMDYKEEISDATENEKTLVVTKSTTVEEKAQEACDVFREVISLVRPVAHNYTLQISLVRPVAHNYTLQISLGRPVTHNYTLQVSLGRPVTHNYTLQISLGRPVTHNYTLQISLVRPVAHNYTLQISLGRPVTHNYTLQVSLGRPVTHNYTLQVSLGRPVTHNYTLQISLGRPVAHNYTLQISLGRPVAHNYTLQISLGRPVAHNYTLQISLGRPVAQQQTNTERIHAQKFSFQTFIL</sequence>
<dbReference type="Proteomes" id="UP000770661">
    <property type="component" value="Unassembled WGS sequence"/>
</dbReference>